<evidence type="ECO:0000313" key="3">
    <source>
        <dbReference type="Proteomes" id="UP000472372"/>
    </source>
</evidence>
<name>A0A6S6VSV5_9PLEO</name>
<dbReference type="Proteomes" id="UP000472372">
    <property type="component" value="Chromosome 2"/>
</dbReference>
<sequence>MAPTAQLSKADLKLFLQQLQTNSADVTQWNSMMRMSLVRGGLIDLTIYGRRIASTSRFALMAVFPSLLAFLTKHPRAPAVNFTFDVPKAQKRGGAVTSQLTPVKEKMSDAQIKIHEAAIIEIAQWLTALCTPRLKALTGGSLPIETCIRFICANVLGAPEYVQHLTDKFVEQSAKYAFTAVEMTELVKSCRGEEDALLVGLAAKLIQKKLDNQINPNYLRRFMAVDGNQLLKLKVENLEKEMDLERFGTIQKSEKTDNNMLELEDDSKAIKNSIRSKRNKSRVYEVVGGIEIDGDDQVVEIDADGWEIFSSGKESGSPAKKRKIDRKRAGND</sequence>
<reference evidence="2" key="1">
    <citation type="submission" date="2021-02" db="EMBL/GenBank/DDBJ databases">
        <authorList>
            <person name="Syme A R."/>
            <person name="Syme A R."/>
            <person name="Moolhuijzen P."/>
        </authorList>
    </citation>
    <scope>NUCLEOTIDE SEQUENCE</scope>
    <source>
        <strain evidence="2">W1-1</strain>
    </source>
</reference>
<gene>
    <name evidence="2" type="ORF">PTTW11_02499</name>
</gene>
<dbReference type="EMBL" id="HG992978">
    <property type="protein sequence ID" value="CAE7013400.1"/>
    <property type="molecule type" value="Genomic_DNA"/>
</dbReference>
<dbReference type="AlphaFoldDB" id="A0A6S6VSV5"/>
<accession>A0A6S6VSV5</accession>
<evidence type="ECO:0000256" key="1">
    <source>
        <dbReference type="SAM" id="MobiDB-lite"/>
    </source>
</evidence>
<evidence type="ECO:0000313" key="2">
    <source>
        <dbReference type="EMBL" id="CAE7013400.1"/>
    </source>
</evidence>
<feature type="region of interest" description="Disordered" evidence="1">
    <location>
        <begin position="310"/>
        <end position="332"/>
    </location>
</feature>
<organism evidence="2 3">
    <name type="scientific">Pyrenophora teres f. teres</name>
    <dbReference type="NCBI Taxonomy" id="97479"/>
    <lineage>
        <taxon>Eukaryota</taxon>
        <taxon>Fungi</taxon>
        <taxon>Dikarya</taxon>
        <taxon>Ascomycota</taxon>
        <taxon>Pezizomycotina</taxon>
        <taxon>Dothideomycetes</taxon>
        <taxon>Pleosporomycetidae</taxon>
        <taxon>Pleosporales</taxon>
        <taxon>Pleosporineae</taxon>
        <taxon>Pleosporaceae</taxon>
        <taxon>Pyrenophora</taxon>
    </lineage>
</organism>
<protein>
    <submittedName>
        <fullName evidence="2">Uncharacterized protein</fullName>
    </submittedName>
</protein>
<proteinExistence type="predicted"/>